<keyword evidence="3" id="KW-1185">Reference proteome</keyword>
<dbReference type="Proteomes" id="UP000663664">
    <property type="component" value="Segment"/>
</dbReference>
<protein>
    <submittedName>
        <fullName evidence="2">Uncharacterized protein</fullName>
    </submittedName>
</protein>
<evidence type="ECO:0000313" key="3">
    <source>
        <dbReference type="Proteomes" id="UP000663664"/>
    </source>
</evidence>
<name>A0A873WKY9_9CAUD</name>
<organism evidence="2 3">
    <name type="scientific">Burkholderia phage Magia</name>
    <dbReference type="NCBI Taxonomy" id="2767577"/>
    <lineage>
        <taxon>Viruses</taxon>
        <taxon>Duplodnaviria</taxon>
        <taxon>Heunggongvirae</taxon>
        <taxon>Uroviricota</taxon>
        <taxon>Caudoviricetes</taxon>
        <taxon>Magiavirus</taxon>
        <taxon>Magiavirus magia</taxon>
    </lineage>
</organism>
<feature type="transmembrane region" description="Helical" evidence="1">
    <location>
        <begin position="32"/>
        <end position="57"/>
    </location>
</feature>
<proteinExistence type="predicted"/>
<sequence>MMRTLSVYRPAADNALLRTAARAPRMRRAIEAGAWMAAYGATIAGLWYGSLIAGPFLRSLG</sequence>
<accession>A0A873WKY9</accession>
<keyword evidence="1" id="KW-1133">Transmembrane helix</keyword>
<keyword evidence="1" id="KW-0472">Membrane</keyword>
<evidence type="ECO:0000256" key="1">
    <source>
        <dbReference type="SAM" id="Phobius"/>
    </source>
</evidence>
<keyword evidence="1" id="KW-0812">Transmembrane</keyword>
<evidence type="ECO:0000313" key="2">
    <source>
        <dbReference type="EMBL" id="QPB08735.1"/>
    </source>
</evidence>
<reference evidence="2" key="1">
    <citation type="submission" date="2020-07" db="EMBL/GenBank/DDBJ databases">
        <title>Complete genome sequence of Burkholderia cenocepacia myophage Magia.</title>
        <authorList>
            <person name="Gafford-Gaby D."/>
            <person name="Yao G.W."/>
            <person name="Hernandez I."/>
            <person name="Clark J."/>
            <person name="Gonzalez C."/>
            <person name="Gill J."/>
            <person name="Liu M."/>
        </authorList>
    </citation>
    <scope>NUCLEOTIDE SEQUENCE</scope>
</reference>
<dbReference type="EMBL" id="MT701587">
    <property type="protein sequence ID" value="QPB08735.1"/>
    <property type="molecule type" value="Genomic_DNA"/>
</dbReference>
<gene>
    <name evidence="2" type="ORF">CPT_Magia_053</name>
</gene>